<dbReference type="RefSeq" id="WP_253473383.1">
    <property type="nucleotide sequence ID" value="NZ_JALJXV010000001.1"/>
</dbReference>
<comment type="caution">
    <text evidence="1">The sequence shown here is derived from an EMBL/GenBank/DDBJ whole genome shotgun (WGS) entry which is preliminary data.</text>
</comment>
<name>A0AAE3G220_9GAMM</name>
<gene>
    <name evidence="1" type="ORF">J2T57_000378</name>
</gene>
<evidence type="ECO:0000313" key="1">
    <source>
        <dbReference type="EMBL" id="MCP1673286.1"/>
    </source>
</evidence>
<accession>A0AAE3G220</accession>
<reference evidence="1" key="1">
    <citation type="submission" date="2022-03" db="EMBL/GenBank/DDBJ databases">
        <title>Genomic Encyclopedia of Type Strains, Phase III (KMG-III): the genomes of soil and plant-associated and newly described type strains.</title>
        <authorList>
            <person name="Whitman W."/>
        </authorList>
    </citation>
    <scope>NUCLEOTIDE SEQUENCE</scope>
    <source>
        <strain evidence="1">ANL 6-2</strain>
    </source>
</reference>
<protein>
    <submittedName>
        <fullName evidence="1">Uncharacterized protein</fullName>
    </submittedName>
</protein>
<evidence type="ECO:0000313" key="2">
    <source>
        <dbReference type="Proteomes" id="UP001205843"/>
    </source>
</evidence>
<organism evidence="1 2">
    <name type="scientific">Natronocella acetinitrilica</name>
    <dbReference type="NCBI Taxonomy" id="414046"/>
    <lineage>
        <taxon>Bacteria</taxon>
        <taxon>Pseudomonadati</taxon>
        <taxon>Pseudomonadota</taxon>
        <taxon>Gammaproteobacteria</taxon>
        <taxon>Chromatiales</taxon>
        <taxon>Ectothiorhodospiraceae</taxon>
        <taxon>Natronocella</taxon>
    </lineage>
</organism>
<keyword evidence="2" id="KW-1185">Reference proteome</keyword>
<sequence length="601" mass="66378">MTTLSVLKAPARNLAAGRFSTATPEAVDQWLNELPKGHPETCARQLLGVLEEANRAPLQRLSRLDFAERLRPAVYEVTETLARRFGSQPLPLRGRDQEQAAIVQSLLAELGAGFKLAVNDILHAGRLDSGNRLTLQIATQRALLAHGRGLLESYRVHAPEPPGTWTDVHKLYRNAEAVNLQATPIEGTRDAEETLLSIRQAYLRIAILALANPYHLSQDEAPDLYRRIGRWIHFARLSDIDASTPMQGRFITDLDSDLPPRYVSRQQRALPPANPRELDVTGVVNVLDQQIATLKDSLKSGRNGGILSLRLKHDTYQRFRDALGGRQERATPRSPTVSRLQLVSGLGACHYLIHDQTMFNPGEDEQRWMDKVAKVSGGLPRGALSLADKGSYLGTSPSAPPRHKPLFHGRDAELDDIWQKANRIGPDTTDEQAAPPPDYEPQLWSRKNMSAGGMALFCPRDSRTRTRVGEVVAWTDGIGATIPSGEHWSLGVVRWLRTRDHGGLELGVQELAESAYAAGCRAVSGSGQSAGYVRALLLPRINPMQGEASLIVPAALFTTDTMLALNLSKLILYARLTDVIETTRLFTHFRFKLSQGPDRRP</sequence>
<dbReference type="EMBL" id="JALJXV010000001">
    <property type="protein sequence ID" value="MCP1673286.1"/>
    <property type="molecule type" value="Genomic_DNA"/>
</dbReference>
<dbReference type="AlphaFoldDB" id="A0AAE3G220"/>
<proteinExistence type="predicted"/>
<dbReference type="Proteomes" id="UP001205843">
    <property type="component" value="Unassembled WGS sequence"/>
</dbReference>